<keyword evidence="1" id="KW-1133">Transmembrane helix</keyword>
<evidence type="ECO:0000256" key="1">
    <source>
        <dbReference type="SAM" id="Phobius"/>
    </source>
</evidence>
<evidence type="ECO:0000313" key="3">
    <source>
        <dbReference type="Proteomes" id="UP000037146"/>
    </source>
</evidence>
<dbReference type="AlphaFoldDB" id="A0A0K9GYW4"/>
<organism evidence="2 3">
    <name type="scientific">Peribacillus loiseleuriae</name>
    <dbReference type="NCBI Taxonomy" id="1679170"/>
    <lineage>
        <taxon>Bacteria</taxon>
        <taxon>Bacillati</taxon>
        <taxon>Bacillota</taxon>
        <taxon>Bacilli</taxon>
        <taxon>Bacillales</taxon>
        <taxon>Bacillaceae</taxon>
        <taxon>Peribacillus</taxon>
    </lineage>
</organism>
<protein>
    <recommendedName>
        <fullName evidence="4">Protein CsbA</fullName>
    </recommendedName>
</protein>
<comment type="caution">
    <text evidence="2">The sequence shown here is derived from an EMBL/GenBank/DDBJ whole genome shotgun (WGS) entry which is preliminary data.</text>
</comment>
<accession>A0A0K9GYW4</accession>
<dbReference type="Pfam" id="PF09964">
    <property type="entry name" value="DUF2198"/>
    <property type="match status" value="1"/>
</dbReference>
<sequence length="72" mass="8014">MVKFLCALIAPGLLVILFSRVTFNRFVGLALTVALIAASAYKGYTHTWLLIIADAFSLTVGFWYSSKMLKRI</sequence>
<dbReference type="EMBL" id="LFZW01000001">
    <property type="protein sequence ID" value="KMY51801.1"/>
    <property type="molecule type" value="Genomic_DNA"/>
</dbReference>
<name>A0A0K9GYW4_9BACI</name>
<keyword evidence="1" id="KW-0472">Membrane</keyword>
<gene>
    <name evidence="2" type="ORF">AC625_21590</name>
</gene>
<dbReference type="OrthoDB" id="2454250at2"/>
<keyword evidence="1" id="KW-0812">Transmembrane</keyword>
<dbReference type="PATRIC" id="fig|1679170.3.peg.4866"/>
<feature type="transmembrane region" description="Helical" evidence="1">
    <location>
        <begin position="47"/>
        <end position="65"/>
    </location>
</feature>
<keyword evidence="3" id="KW-1185">Reference proteome</keyword>
<reference evidence="3" key="1">
    <citation type="submission" date="2015-07" db="EMBL/GenBank/DDBJ databases">
        <title>Genome sequencing project for genomic taxonomy and phylogenomics of Bacillus-like bacteria.</title>
        <authorList>
            <person name="Liu B."/>
            <person name="Wang J."/>
            <person name="Zhu Y."/>
            <person name="Liu G."/>
            <person name="Chen Q."/>
            <person name="Chen Z."/>
            <person name="Lan J."/>
            <person name="Che J."/>
            <person name="Ge C."/>
            <person name="Shi H."/>
            <person name="Pan Z."/>
            <person name="Liu X."/>
        </authorList>
    </citation>
    <scope>NUCLEOTIDE SEQUENCE [LARGE SCALE GENOMIC DNA]</scope>
    <source>
        <strain evidence="3">FJAT-27997</strain>
    </source>
</reference>
<dbReference type="STRING" id="1679170.AC625_21590"/>
<evidence type="ECO:0000313" key="2">
    <source>
        <dbReference type="EMBL" id="KMY51801.1"/>
    </source>
</evidence>
<dbReference type="InterPro" id="IPR019242">
    <property type="entry name" value="DUF2198"/>
</dbReference>
<proteinExistence type="predicted"/>
<dbReference type="Proteomes" id="UP000037146">
    <property type="component" value="Unassembled WGS sequence"/>
</dbReference>
<dbReference type="RefSeq" id="WP_049683151.1">
    <property type="nucleotide sequence ID" value="NZ_JBIVOD010000004.1"/>
</dbReference>
<evidence type="ECO:0008006" key="4">
    <source>
        <dbReference type="Google" id="ProtNLM"/>
    </source>
</evidence>